<keyword evidence="3" id="KW-0949">S-adenosyl-L-methionine</keyword>
<dbReference type="AlphaFoldDB" id="U1PIX7"/>
<evidence type="ECO:0000256" key="2">
    <source>
        <dbReference type="ARBA" id="ARBA00022679"/>
    </source>
</evidence>
<gene>
    <name evidence="5" type="ORF">J07HQW1_02176</name>
</gene>
<dbReference type="InterPro" id="IPR001737">
    <property type="entry name" value="KsgA/Erm"/>
</dbReference>
<evidence type="ECO:0000256" key="1">
    <source>
        <dbReference type="ARBA" id="ARBA00022603"/>
    </source>
</evidence>
<dbReference type="Pfam" id="PF00398">
    <property type="entry name" value="RrnaAD"/>
    <property type="match status" value="1"/>
</dbReference>
<evidence type="ECO:0000256" key="3">
    <source>
        <dbReference type="ARBA" id="ARBA00022691"/>
    </source>
</evidence>
<evidence type="ECO:0000256" key="4">
    <source>
        <dbReference type="ARBA" id="ARBA00022884"/>
    </source>
</evidence>
<dbReference type="Proteomes" id="UP000030649">
    <property type="component" value="Unassembled WGS sequence"/>
</dbReference>
<dbReference type="InterPro" id="IPR029063">
    <property type="entry name" value="SAM-dependent_MTases_sf"/>
</dbReference>
<name>U1PIX7_9EURY</name>
<dbReference type="GO" id="GO:0003723">
    <property type="term" value="F:RNA binding"/>
    <property type="evidence" value="ECO:0007669"/>
    <property type="project" value="UniProtKB-KW"/>
</dbReference>
<reference evidence="5 6" key="1">
    <citation type="journal article" date="2013" name="PLoS ONE">
        <title>Assembly-driven community genomics of a hypersaline microbial ecosystem.</title>
        <authorList>
            <person name="Podell S."/>
            <person name="Ugalde J.A."/>
            <person name="Narasingarao P."/>
            <person name="Banfield J.F."/>
            <person name="Heidelberg K.B."/>
            <person name="Allen E.E."/>
        </authorList>
    </citation>
    <scope>NUCLEOTIDE SEQUENCE [LARGE SCALE GENOMIC DNA]</scope>
    <source>
        <strain evidence="6">J07HQW1</strain>
    </source>
</reference>
<dbReference type="Gene3D" id="3.40.50.150">
    <property type="entry name" value="Vaccinia Virus protein VP39"/>
    <property type="match status" value="1"/>
</dbReference>
<dbReference type="GO" id="GO:0032259">
    <property type="term" value="P:methylation"/>
    <property type="evidence" value="ECO:0007669"/>
    <property type="project" value="UniProtKB-KW"/>
</dbReference>
<dbReference type="HOGENOM" id="CLU_1901898_0_0_2"/>
<keyword evidence="1" id="KW-0489">Methyltransferase</keyword>
<dbReference type="SUPFAM" id="SSF53335">
    <property type="entry name" value="S-adenosyl-L-methionine-dependent methyltransferases"/>
    <property type="match status" value="1"/>
</dbReference>
<proteinExistence type="predicted"/>
<dbReference type="GO" id="GO:0008168">
    <property type="term" value="F:methyltransferase activity"/>
    <property type="evidence" value="ECO:0007669"/>
    <property type="project" value="UniProtKB-KW"/>
</dbReference>
<keyword evidence="2 5" id="KW-0808">Transferase</keyword>
<dbReference type="EMBL" id="KE356560">
    <property type="protein sequence ID" value="ERG92141.1"/>
    <property type="molecule type" value="Genomic_DNA"/>
</dbReference>
<accession>U1PIX7</accession>
<organism evidence="5 6">
    <name type="scientific">Haloquadratum walsbyi J07HQW1</name>
    <dbReference type="NCBI Taxonomy" id="1238424"/>
    <lineage>
        <taxon>Archaea</taxon>
        <taxon>Methanobacteriati</taxon>
        <taxon>Methanobacteriota</taxon>
        <taxon>Stenosarchaea group</taxon>
        <taxon>Halobacteria</taxon>
        <taxon>Halobacteriales</taxon>
        <taxon>Haloferacaceae</taxon>
        <taxon>Haloquadratum</taxon>
    </lineage>
</organism>
<protein>
    <submittedName>
        <fullName evidence="5">Dimethyladenosine transferase, rRNA methylation</fullName>
    </submittedName>
</protein>
<evidence type="ECO:0000313" key="5">
    <source>
        <dbReference type="EMBL" id="ERG92141.1"/>
    </source>
</evidence>
<keyword evidence="4" id="KW-0694">RNA-binding</keyword>
<sequence length="133" mass="14347">MTDIANQPAHWALTELGKRVLGPGGKELTLEVIDALDISPEDDIVEFAPGVGFTAERVLNRSPRSYTAVELSQEAEADLDDRFGGPSREIIVGNAANTDLDDGIADVVYGEAMLTMHSDDRKASIAEEAHRLL</sequence>
<dbReference type="STRING" id="1238424.J07HQW1_02176"/>
<evidence type="ECO:0000313" key="6">
    <source>
        <dbReference type="Proteomes" id="UP000030649"/>
    </source>
</evidence>